<sequence length="238" mass="28507">MPQLIEYAEDYVRHALKQTSTDKKGKKQLQKKMDKYRKDFIDNYISRRKLPLNRDVFGRYDRKSRANLKQASDAFDHRVQSVVTQMNEETERKNKMMCKIKTKEECVSRQNINNCYWNEKLKKNQYGETLEPGCKRYTTKRSIQIGKLTRKKVGKRTSLASISEEGDVDSESEELSTNALTAEQRRLLTLEALNLGKDMSAGKRKRKTRKRKRRRTKKKRRRKRRKSRKNKRKSKRRR</sequence>
<proteinExistence type="predicted"/>
<organism evidence="2">
    <name type="scientific">viral metagenome</name>
    <dbReference type="NCBI Taxonomy" id="1070528"/>
    <lineage>
        <taxon>unclassified sequences</taxon>
        <taxon>metagenomes</taxon>
        <taxon>organismal metagenomes</taxon>
    </lineage>
</organism>
<feature type="region of interest" description="Disordered" evidence="1">
    <location>
        <begin position="151"/>
        <end position="177"/>
    </location>
</feature>
<reference evidence="2" key="1">
    <citation type="journal article" date="2020" name="Nature">
        <title>Giant virus diversity and host interactions through global metagenomics.</title>
        <authorList>
            <person name="Schulz F."/>
            <person name="Roux S."/>
            <person name="Paez-Espino D."/>
            <person name="Jungbluth S."/>
            <person name="Walsh D.A."/>
            <person name="Denef V.J."/>
            <person name="McMahon K.D."/>
            <person name="Konstantinidis K.T."/>
            <person name="Eloe-Fadrosh E.A."/>
            <person name="Kyrpides N.C."/>
            <person name="Woyke T."/>
        </authorList>
    </citation>
    <scope>NUCLEOTIDE SEQUENCE</scope>
    <source>
        <strain evidence="2">GVMAG-S-1102244-55</strain>
    </source>
</reference>
<dbReference type="AlphaFoldDB" id="A0A6C0KAV5"/>
<protein>
    <submittedName>
        <fullName evidence="2">Uncharacterized protein</fullName>
    </submittedName>
</protein>
<feature type="region of interest" description="Disordered" evidence="1">
    <location>
        <begin position="193"/>
        <end position="238"/>
    </location>
</feature>
<name>A0A6C0KAV5_9ZZZZ</name>
<feature type="compositionally biased region" description="Basic residues" evidence="1">
    <location>
        <begin position="202"/>
        <end position="238"/>
    </location>
</feature>
<feature type="compositionally biased region" description="Acidic residues" evidence="1">
    <location>
        <begin position="164"/>
        <end position="174"/>
    </location>
</feature>
<evidence type="ECO:0000256" key="1">
    <source>
        <dbReference type="SAM" id="MobiDB-lite"/>
    </source>
</evidence>
<accession>A0A6C0KAV5</accession>
<dbReference type="EMBL" id="MN740850">
    <property type="protein sequence ID" value="QHU15142.1"/>
    <property type="molecule type" value="Genomic_DNA"/>
</dbReference>
<evidence type="ECO:0000313" key="2">
    <source>
        <dbReference type="EMBL" id="QHU15142.1"/>
    </source>
</evidence>